<organism evidence="2 4">
    <name type="scientific">Xenorhabdus hominickii</name>
    <dbReference type="NCBI Taxonomy" id="351679"/>
    <lineage>
        <taxon>Bacteria</taxon>
        <taxon>Pseudomonadati</taxon>
        <taxon>Pseudomonadota</taxon>
        <taxon>Gammaproteobacteria</taxon>
        <taxon>Enterobacterales</taxon>
        <taxon>Morganellaceae</taxon>
        <taxon>Xenorhabdus</taxon>
    </lineage>
</organism>
<evidence type="ECO:0000313" key="1">
    <source>
        <dbReference type="EMBL" id="AOM39236.1"/>
    </source>
</evidence>
<accession>A0A2G0Q746</accession>
<protein>
    <submittedName>
        <fullName evidence="1 2">Phospholipase</fullName>
    </submittedName>
</protein>
<sequence length="384" mass="42047">MTLSVSNNFLSELGTYSLQGSTLKPQPNSLVQSSTDQVDLISSPTILFSENTKQTNVLYQSLVNDLSARAMAAVGLKANDIAGKQSQFIDYSLTLVTRDVYRQRSLGIGDYVRLSNDDLSKAGIDPNTLNDSSTGFQAGVYKNNGLYIVSFTGSNELKDFMVSIRQGLGYSEKQYDQAIELANKALKIFGENVIFTGHSLGGGLASVAALTTGKPAVIYNSSGVSDSTLKRMGISPEAGRELASSGLIRHYVVQHDWLDNLQKILPVPQPMGNKIELEYELKSTWDALPHRYGLHSFKAHFLEAVLELMTDQKPWLNNRDVMLASADSTDEDMVSLQVQSLQAQSSQSQSLQTPSLQALAQTMDDPAITELFEDAYRQIASLRV</sequence>
<evidence type="ECO:0000313" key="2">
    <source>
        <dbReference type="EMBL" id="PHM55023.1"/>
    </source>
</evidence>
<name>A0A2G0Q746_XENHO</name>
<dbReference type="AlphaFoldDB" id="A0A2G0Q746"/>
<dbReference type="SUPFAM" id="SSF53474">
    <property type="entry name" value="alpha/beta-Hydrolases"/>
    <property type="match status" value="1"/>
</dbReference>
<dbReference type="Gene3D" id="3.40.50.1820">
    <property type="entry name" value="alpha/beta hydrolase"/>
    <property type="match status" value="1"/>
</dbReference>
<reference evidence="1 3" key="1">
    <citation type="submission" date="2016-06" db="EMBL/GenBank/DDBJ databases">
        <title>Bacterial characters and pathogenicity of Xenorhabdus hominickii from an entomopathogenic nematode, Steinernema monticolum.</title>
        <authorList>
            <person name="Park Y."/>
            <person name="Kim Y."/>
        </authorList>
    </citation>
    <scope>NUCLEOTIDE SEQUENCE [LARGE SCALE GENOMIC DNA]</scope>
    <source>
        <strain evidence="1 3">ANU1</strain>
    </source>
</reference>
<evidence type="ECO:0000313" key="3">
    <source>
        <dbReference type="Proteomes" id="UP000094600"/>
    </source>
</evidence>
<evidence type="ECO:0000313" key="4">
    <source>
        <dbReference type="Proteomes" id="UP000225433"/>
    </source>
</evidence>
<dbReference type="OrthoDB" id="5913909at2"/>
<proteinExistence type="predicted"/>
<dbReference type="Pfam" id="PF26363">
    <property type="entry name" value="Phospholipase-like"/>
    <property type="match status" value="1"/>
</dbReference>
<keyword evidence="3" id="KW-1185">Reference proteome</keyword>
<dbReference type="Proteomes" id="UP000094600">
    <property type="component" value="Chromosome"/>
</dbReference>
<dbReference type="STRING" id="351679.A9255_00555"/>
<dbReference type="EMBL" id="NJAI01000004">
    <property type="protein sequence ID" value="PHM55023.1"/>
    <property type="molecule type" value="Genomic_DNA"/>
</dbReference>
<dbReference type="EMBL" id="CP016176">
    <property type="protein sequence ID" value="AOM39236.1"/>
    <property type="molecule type" value="Genomic_DNA"/>
</dbReference>
<dbReference type="Proteomes" id="UP000225433">
    <property type="component" value="Unassembled WGS sequence"/>
</dbReference>
<dbReference type="KEGG" id="xho:A9255_00555"/>
<dbReference type="InterPro" id="IPR029058">
    <property type="entry name" value="AB_hydrolase_fold"/>
</dbReference>
<dbReference type="RefSeq" id="WP_069315007.1">
    <property type="nucleotide sequence ID" value="NZ_CAWNQJ010000068.1"/>
</dbReference>
<gene>
    <name evidence="1" type="ORF">A9255_00555</name>
    <name evidence="2" type="ORF">Xhom_02994</name>
</gene>
<reference evidence="2 4" key="2">
    <citation type="journal article" date="2017" name="Nat. Microbiol.">
        <title>Natural product diversity associated with the nematode symbionts Photorhabdus and Xenorhabdus.</title>
        <authorList>
            <person name="Tobias N.J."/>
            <person name="Wolff H."/>
            <person name="Djahanschiri B."/>
            <person name="Grundmann F."/>
            <person name="Kronenwerth M."/>
            <person name="Shi Y.M."/>
            <person name="Simonyi S."/>
            <person name="Grun P."/>
            <person name="Shapiro-Ilan D."/>
            <person name="Pidot S.J."/>
            <person name="Stinear T.P."/>
            <person name="Ebersberger I."/>
            <person name="Bode H.B."/>
        </authorList>
    </citation>
    <scope>NUCLEOTIDE SEQUENCE [LARGE SCALE GENOMIC DNA]</scope>
    <source>
        <strain evidence="2 4">DSM 17903</strain>
    </source>
</reference>